<dbReference type="EMBL" id="JAAKZV010000084">
    <property type="protein sequence ID" value="NGN66107.1"/>
    <property type="molecule type" value="Genomic_DNA"/>
</dbReference>
<dbReference type="InterPro" id="IPR009430">
    <property type="entry name" value="GvpL/GvpF"/>
</dbReference>
<comment type="caution">
    <text evidence="4">The sequence shown here is derived from an EMBL/GenBank/DDBJ whole genome shotgun (WGS) entry which is preliminary data.</text>
</comment>
<organism evidence="4 5">
    <name type="scientific">Streptomyces coryli</name>
    <dbReference type="NCBI Taxonomy" id="1128680"/>
    <lineage>
        <taxon>Bacteria</taxon>
        <taxon>Bacillati</taxon>
        <taxon>Actinomycetota</taxon>
        <taxon>Actinomycetes</taxon>
        <taxon>Kitasatosporales</taxon>
        <taxon>Streptomycetaceae</taxon>
        <taxon>Streptomyces</taxon>
    </lineage>
</organism>
<keyword evidence="1" id="KW-0304">Gas vesicle</keyword>
<evidence type="ECO:0000256" key="2">
    <source>
        <dbReference type="ARBA" id="ARBA00035108"/>
    </source>
</evidence>
<keyword evidence="5" id="KW-1185">Reference proteome</keyword>
<reference evidence="4 5" key="1">
    <citation type="submission" date="2020-02" db="EMBL/GenBank/DDBJ databases">
        <title>Whole-genome analyses of novel actinobacteria.</title>
        <authorList>
            <person name="Sahin N."/>
        </authorList>
    </citation>
    <scope>NUCLEOTIDE SEQUENCE [LARGE SCALE GENOMIC DNA]</scope>
    <source>
        <strain evidence="4 5">A7024</strain>
    </source>
</reference>
<gene>
    <name evidence="4" type="ORF">G5C51_19690</name>
</gene>
<comment type="subcellular location">
    <subcellularLocation>
        <location evidence="2">Gas vesicle</location>
    </subcellularLocation>
</comment>
<evidence type="ECO:0000256" key="1">
    <source>
        <dbReference type="ARBA" id="ARBA00022987"/>
    </source>
</evidence>
<dbReference type="Pfam" id="PF06386">
    <property type="entry name" value="GvpL_GvpF"/>
    <property type="match status" value="1"/>
</dbReference>
<evidence type="ECO:0000313" key="4">
    <source>
        <dbReference type="EMBL" id="NGN66107.1"/>
    </source>
</evidence>
<protein>
    <submittedName>
        <fullName evidence="4">GvpL/GvpF family gas vesicle protein</fullName>
    </submittedName>
</protein>
<dbReference type="GO" id="GO:0031411">
    <property type="term" value="C:gas vesicle"/>
    <property type="evidence" value="ECO:0007669"/>
    <property type="project" value="UniProtKB-SubCell"/>
</dbReference>
<name>A0A6G4U493_9ACTN</name>
<evidence type="ECO:0000313" key="5">
    <source>
        <dbReference type="Proteomes" id="UP000481583"/>
    </source>
</evidence>
<dbReference type="RefSeq" id="WP_165239179.1">
    <property type="nucleotide sequence ID" value="NZ_JAAKZV010000084.1"/>
</dbReference>
<evidence type="ECO:0000256" key="3">
    <source>
        <dbReference type="ARBA" id="ARBA00035643"/>
    </source>
</evidence>
<proteinExistence type="inferred from homology"/>
<dbReference type="PANTHER" id="PTHR36852">
    <property type="entry name" value="PROTEIN GVPL 2"/>
    <property type="match status" value="1"/>
</dbReference>
<comment type="similarity">
    <text evidence="3">Belongs to the gas vesicle GvpF/GvpL family.</text>
</comment>
<dbReference type="Proteomes" id="UP000481583">
    <property type="component" value="Unassembled WGS sequence"/>
</dbReference>
<dbReference type="AlphaFoldDB" id="A0A6G4U493"/>
<accession>A0A6G4U493</accession>
<dbReference type="PANTHER" id="PTHR36852:SF1">
    <property type="entry name" value="PROTEIN GVPL 2"/>
    <property type="match status" value="1"/>
</dbReference>
<dbReference type="GO" id="GO:0031412">
    <property type="term" value="P:gas vesicle organization"/>
    <property type="evidence" value="ECO:0007669"/>
    <property type="project" value="InterPro"/>
</dbReference>
<sequence length="247" mass="26965">MSTYVYGIVRAEQPELPKETDGIGDPPQPVRTLTEGELAAVVSDAPEELSPQRRDLLAHQHVLTLAAEHGTVLPLRFGSLSPDDDAVRGVLAERTGHYLERLRELEGKIEYNVKAVHNEEAVLREVMDSDPELREFTKAARESGGGTYEQRLKLGEMVAGAVRQREERDAPLVAEELAPAAAEASSGPAGQGWLSNVSFLVDRDDADRFVAAVRRLGEEHPQLEVQAYGPLPPYSFVERGPADGPAQ</sequence>